<keyword evidence="2" id="KW-1185">Reference proteome</keyword>
<name>A0ABR8N2V8_9BACL</name>
<comment type="caution">
    <text evidence="1">The sequence shown here is derived from an EMBL/GenBank/DDBJ whole genome shotgun (WGS) entry which is preliminary data.</text>
</comment>
<accession>A0ABR8N2V8</accession>
<sequence>MSLPEQTDNKIRMERRKRNWLEWEFWTEFLGEMAGIVIRIAGKAVKGLFD</sequence>
<reference evidence="1 2" key="1">
    <citation type="submission" date="2020-09" db="EMBL/GenBank/DDBJ databases">
        <title>Paenibacillus sp. strain PR3 16S rRNA gene Genome sequencing and assembly.</title>
        <authorList>
            <person name="Kim J."/>
        </authorList>
    </citation>
    <scope>NUCLEOTIDE SEQUENCE [LARGE SCALE GENOMIC DNA]</scope>
    <source>
        <strain evidence="1 2">PR3</strain>
    </source>
</reference>
<protein>
    <submittedName>
        <fullName evidence="1">Uncharacterized protein</fullName>
    </submittedName>
</protein>
<evidence type="ECO:0000313" key="2">
    <source>
        <dbReference type="Proteomes" id="UP000609346"/>
    </source>
</evidence>
<dbReference type="RefSeq" id="WP_191206807.1">
    <property type="nucleotide sequence ID" value="NZ_JACXZA010000009.1"/>
</dbReference>
<gene>
    <name evidence="1" type="ORF">H8B09_27395</name>
</gene>
<dbReference type="EMBL" id="JACXZA010000009">
    <property type="protein sequence ID" value="MBD3922509.1"/>
    <property type="molecule type" value="Genomic_DNA"/>
</dbReference>
<evidence type="ECO:0000313" key="1">
    <source>
        <dbReference type="EMBL" id="MBD3922509.1"/>
    </source>
</evidence>
<organism evidence="1 2">
    <name type="scientific">Paenibacillus terricola</name>
    <dbReference type="NCBI Taxonomy" id="2763503"/>
    <lineage>
        <taxon>Bacteria</taxon>
        <taxon>Bacillati</taxon>
        <taxon>Bacillota</taxon>
        <taxon>Bacilli</taxon>
        <taxon>Bacillales</taxon>
        <taxon>Paenibacillaceae</taxon>
        <taxon>Paenibacillus</taxon>
    </lineage>
</organism>
<proteinExistence type="predicted"/>
<dbReference type="Proteomes" id="UP000609346">
    <property type="component" value="Unassembled WGS sequence"/>
</dbReference>